<evidence type="ECO:0000313" key="2">
    <source>
        <dbReference type="EMBL" id="KAA2238825.1"/>
    </source>
</evidence>
<feature type="transmembrane region" description="Helical" evidence="1">
    <location>
        <begin position="73"/>
        <end position="93"/>
    </location>
</feature>
<protein>
    <submittedName>
        <fullName evidence="2">Uncharacterized protein</fullName>
    </submittedName>
</protein>
<keyword evidence="1" id="KW-0812">Transmembrane</keyword>
<feature type="transmembrane region" description="Helical" evidence="1">
    <location>
        <begin position="42"/>
        <end position="61"/>
    </location>
</feature>
<evidence type="ECO:0000256" key="1">
    <source>
        <dbReference type="SAM" id="Phobius"/>
    </source>
</evidence>
<feature type="transmembrane region" description="Helical" evidence="1">
    <location>
        <begin position="160"/>
        <end position="182"/>
    </location>
</feature>
<dbReference type="RefSeq" id="WP_149840004.1">
    <property type="nucleotide sequence ID" value="NZ_VUOC01000004.1"/>
</dbReference>
<reference evidence="2 3" key="1">
    <citation type="submission" date="2019-09" db="EMBL/GenBank/DDBJ databases">
        <title>Chitinophaga ginsengihumi sp. nov., isolated from soil of ginseng rhizosphere.</title>
        <authorList>
            <person name="Lee J."/>
        </authorList>
    </citation>
    <scope>NUCLEOTIDE SEQUENCE [LARGE SCALE GENOMIC DNA]</scope>
    <source>
        <strain evidence="2 3">BN140078</strain>
    </source>
</reference>
<dbReference type="EMBL" id="VUOC01000004">
    <property type="protein sequence ID" value="KAA2238825.1"/>
    <property type="molecule type" value="Genomic_DNA"/>
</dbReference>
<keyword evidence="1" id="KW-0472">Membrane</keyword>
<proteinExistence type="predicted"/>
<gene>
    <name evidence="2" type="ORF">F0L74_21665</name>
</gene>
<dbReference type="Proteomes" id="UP000324611">
    <property type="component" value="Unassembled WGS sequence"/>
</dbReference>
<keyword evidence="1" id="KW-1133">Transmembrane helix</keyword>
<sequence length="195" mass="22150">MFPDYIKSKWAGFAQAAIWIMAIAGTFLIAPPLLNRNDTSPVTPLTRFIIAGLIAIIFIVIKKRSAHKDYRLWYRVAIASFIICLVFIGLYAVTRNNWSVKFYNNKVLATGKTMFAEAVEQKKEVAKKLGLPFVDDELFVSAREGDTQLIWPIAEIRTHFYIMFCLYVLCVIGVACFIISIIQSIFCYEKDNSSA</sequence>
<evidence type="ECO:0000313" key="3">
    <source>
        <dbReference type="Proteomes" id="UP000324611"/>
    </source>
</evidence>
<name>A0A5B2VIS1_9BACT</name>
<keyword evidence="3" id="KW-1185">Reference proteome</keyword>
<dbReference type="AlphaFoldDB" id="A0A5B2VIS1"/>
<comment type="caution">
    <text evidence="2">The sequence shown here is derived from an EMBL/GenBank/DDBJ whole genome shotgun (WGS) entry which is preliminary data.</text>
</comment>
<accession>A0A5B2VIS1</accession>
<reference evidence="2 3" key="2">
    <citation type="submission" date="2019-09" db="EMBL/GenBank/DDBJ databases">
        <authorList>
            <person name="Jin C."/>
        </authorList>
    </citation>
    <scope>NUCLEOTIDE SEQUENCE [LARGE SCALE GENOMIC DNA]</scope>
    <source>
        <strain evidence="2 3">BN140078</strain>
    </source>
</reference>
<organism evidence="2 3">
    <name type="scientific">Chitinophaga agrisoli</name>
    <dbReference type="NCBI Taxonomy" id="2607653"/>
    <lineage>
        <taxon>Bacteria</taxon>
        <taxon>Pseudomonadati</taxon>
        <taxon>Bacteroidota</taxon>
        <taxon>Chitinophagia</taxon>
        <taxon>Chitinophagales</taxon>
        <taxon>Chitinophagaceae</taxon>
        <taxon>Chitinophaga</taxon>
    </lineage>
</organism>
<feature type="transmembrane region" description="Helical" evidence="1">
    <location>
        <begin position="12"/>
        <end position="30"/>
    </location>
</feature>